<feature type="transmembrane region" description="Helical" evidence="1">
    <location>
        <begin position="104"/>
        <end position="123"/>
    </location>
</feature>
<keyword evidence="3" id="KW-1185">Reference proteome</keyword>
<keyword evidence="1" id="KW-0472">Membrane</keyword>
<dbReference type="EMBL" id="SNZV01000017">
    <property type="protein sequence ID" value="TDS05992.1"/>
    <property type="molecule type" value="Genomic_DNA"/>
</dbReference>
<organism evidence="2 3">
    <name type="scientific">Sphingobacterium paludis</name>
    <dbReference type="NCBI Taxonomy" id="1476465"/>
    <lineage>
        <taxon>Bacteria</taxon>
        <taxon>Pseudomonadati</taxon>
        <taxon>Bacteroidota</taxon>
        <taxon>Sphingobacteriia</taxon>
        <taxon>Sphingobacteriales</taxon>
        <taxon>Sphingobacteriaceae</taxon>
        <taxon>Sphingobacterium</taxon>
    </lineage>
</organism>
<dbReference type="AlphaFoldDB" id="A0A4R7CRA6"/>
<comment type="caution">
    <text evidence="2">The sequence shown here is derived from an EMBL/GenBank/DDBJ whole genome shotgun (WGS) entry which is preliminary data.</text>
</comment>
<sequence length="209" mass="22997">MGSSRSRLIFQLITEYTVIVTIAAMIALAFYPLLLPIFSAVMMKNLPALTELPFSFYVSFAGGTLALGLVAGIYPAVKLSNTAVTNAVKNQFRDLGSKGIIRRALLFLQFVVALIVLISSVIITKQVDIFIAGNLGYNKDYLLTAQVPRDWTEKGLNHMELVQQELKQLPQVEDISLSYGVPNSFSDCVQTIRNPGDSKETNIAFYPSV</sequence>
<keyword evidence="1" id="KW-0812">Transmembrane</keyword>
<evidence type="ECO:0008006" key="4">
    <source>
        <dbReference type="Google" id="ProtNLM"/>
    </source>
</evidence>
<proteinExistence type="predicted"/>
<reference evidence="2 3" key="1">
    <citation type="submission" date="2019-03" db="EMBL/GenBank/DDBJ databases">
        <title>Genomic Encyclopedia of Type Strains, Phase III (KMG-III): the genomes of soil and plant-associated and newly described type strains.</title>
        <authorList>
            <person name="Whitman W."/>
        </authorList>
    </citation>
    <scope>NUCLEOTIDE SEQUENCE [LARGE SCALE GENOMIC DNA]</scope>
    <source>
        <strain evidence="2 3">CGMCC 1.12801</strain>
    </source>
</reference>
<evidence type="ECO:0000256" key="1">
    <source>
        <dbReference type="SAM" id="Phobius"/>
    </source>
</evidence>
<protein>
    <recommendedName>
        <fullName evidence="4">FtsX-like permease family protein</fullName>
    </recommendedName>
</protein>
<dbReference type="OrthoDB" id="1451596at2"/>
<evidence type="ECO:0000313" key="2">
    <source>
        <dbReference type="EMBL" id="TDS05992.1"/>
    </source>
</evidence>
<dbReference type="Proteomes" id="UP000294752">
    <property type="component" value="Unassembled WGS sequence"/>
</dbReference>
<gene>
    <name evidence="2" type="ORF">B0I21_11712</name>
</gene>
<evidence type="ECO:0000313" key="3">
    <source>
        <dbReference type="Proteomes" id="UP000294752"/>
    </source>
</evidence>
<feature type="transmembrane region" description="Helical" evidence="1">
    <location>
        <begin position="54"/>
        <end position="77"/>
    </location>
</feature>
<name>A0A4R7CRA6_9SPHI</name>
<feature type="transmembrane region" description="Helical" evidence="1">
    <location>
        <begin position="12"/>
        <end position="34"/>
    </location>
</feature>
<keyword evidence="1" id="KW-1133">Transmembrane helix</keyword>
<accession>A0A4R7CRA6</accession>